<keyword evidence="1" id="KW-1133">Transmembrane helix</keyword>
<organism evidence="3 4">
    <name type="scientific">Luteibaculum oceani</name>
    <dbReference type="NCBI Taxonomy" id="1294296"/>
    <lineage>
        <taxon>Bacteria</taxon>
        <taxon>Pseudomonadati</taxon>
        <taxon>Bacteroidota</taxon>
        <taxon>Flavobacteriia</taxon>
        <taxon>Flavobacteriales</taxon>
        <taxon>Luteibaculaceae</taxon>
        <taxon>Luteibaculum</taxon>
    </lineage>
</organism>
<keyword evidence="4" id="KW-1185">Reference proteome</keyword>
<protein>
    <recommendedName>
        <fullName evidence="2">DUF5683 domain-containing protein</fullName>
    </recommendedName>
</protein>
<feature type="domain" description="DUF5683" evidence="2">
    <location>
        <begin position="38"/>
        <end position="184"/>
    </location>
</feature>
<dbReference type="InterPro" id="IPR043738">
    <property type="entry name" value="DUF5683"/>
</dbReference>
<dbReference type="OrthoDB" id="9813910at2"/>
<evidence type="ECO:0000256" key="1">
    <source>
        <dbReference type="SAM" id="Phobius"/>
    </source>
</evidence>
<reference evidence="3 4" key="1">
    <citation type="submission" date="2019-08" db="EMBL/GenBank/DDBJ databases">
        <title>Genome of Luteibaculum oceani JCM 18817.</title>
        <authorList>
            <person name="Bowman J.P."/>
        </authorList>
    </citation>
    <scope>NUCLEOTIDE SEQUENCE [LARGE SCALE GENOMIC DNA]</scope>
    <source>
        <strain evidence="3 4">JCM 18817</strain>
    </source>
</reference>
<dbReference type="EMBL" id="VORB01000008">
    <property type="protein sequence ID" value="TXC77070.1"/>
    <property type="molecule type" value="Genomic_DNA"/>
</dbReference>
<proteinExistence type="predicted"/>
<keyword evidence="1" id="KW-0472">Membrane</keyword>
<dbReference type="RefSeq" id="WP_147014958.1">
    <property type="nucleotide sequence ID" value="NZ_VORB01000008.1"/>
</dbReference>
<feature type="transmembrane region" description="Helical" evidence="1">
    <location>
        <begin position="62"/>
        <end position="81"/>
    </location>
</feature>
<feature type="transmembrane region" description="Helical" evidence="1">
    <location>
        <begin position="130"/>
        <end position="148"/>
    </location>
</feature>
<dbReference type="Pfam" id="PF18935">
    <property type="entry name" value="DUF5683"/>
    <property type="match status" value="1"/>
</dbReference>
<keyword evidence="1" id="KW-0812">Transmembrane</keyword>
<evidence type="ECO:0000259" key="2">
    <source>
        <dbReference type="Pfam" id="PF18935"/>
    </source>
</evidence>
<sequence>MLRYFFLSVLIISSHFAFSQRIENAKGVEKRNEVFAKEKSPHTASILSAAFPGAGHLYIGQWYKSAIIWAGIGGGIYAINFNSKLHKEHKQAYIARLDDDPNTNATGVYATADINSLKENMDFYRKNRDLSIILTSFGYVLNIIWATVDTHLLYFDISDDISLNIRPSLNYFDKPNTGITLALTLK</sequence>
<evidence type="ECO:0000313" key="3">
    <source>
        <dbReference type="EMBL" id="TXC77070.1"/>
    </source>
</evidence>
<name>A0A5C6UWV9_9FLAO</name>
<dbReference type="Proteomes" id="UP000321168">
    <property type="component" value="Unassembled WGS sequence"/>
</dbReference>
<accession>A0A5C6UWV9</accession>
<dbReference type="AlphaFoldDB" id="A0A5C6UWV9"/>
<gene>
    <name evidence="3" type="ORF">FRX97_09410</name>
</gene>
<evidence type="ECO:0000313" key="4">
    <source>
        <dbReference type="Proteomes" id="UP000321168"/>
    </source>
</evidence>
<comment type="caution">
    <text evidence="3">The sequence shown here is derived from an EMBL/GenBank/DDBJ whole genome shotgun (WGS) entry which is preliminary data.</text>
</comment>